<dbReference type="SMART" id="SM00813">
    <property type="entry name" value="Alpha-L-AF_C"/>
    <property type="match status" value="1"/>
</dbReference>
<dbReference type="InterPro" id="IPR051563">
    <property type="entry name" value="Glycosyl_Hydrolase_51"/>
</dbReference>
<organism evidence="9 10">
    <name type="scientific">Rickenella mellea</name>
    <dbReference type="NCBI Taxonomy" id="50990"/>
    <lineage>
        <taxon>Eukaryota</taxon>
        <taxon>Fungi</taxon>
        <taxon>Dikarya</taxon>
        <taxon>Basidiomycota</taxon>
        <taxon>Agaricomycotina</taxon>
        <taxon>Agaricomycetes</taxon>
        <taxon>Hymenochaetales</taxon>
        <taxon>Rickenellaceae</taxon>
        <taxon>Rickenella</taxon>
    </lineage>
</organism>
<dbReference type="AlphaFoldDB" id="A0A4Y7PX46"/>
<evidence type="ECO:0000256" key="5">
    <source>
        <dbReference type="ARBA" id="ARBA00022729"/>
    </source>
</evidence>
<evidence type="ECO:0000256" key="6">
    <source>
        <dbReference type="ARBA" id="ARBA00022801"/>
    </source>
</evidence>
<reference evidence="9 10" key="1">
    <citation type="submission" date="2018-06" db="EMBL/GenBank/DDBJ databases">
        <title>A transcriptomic atlas of mushroom development highlights an independent origin of complex multicellularity.</title>
        <authorList>
            <consortium name="DOE Joint Genome Institute"/>
            <person name="Krizsan K."/>
            <person name="Almasi E."/>
            <person name="Merenyi Z."/>
            <person name="Sahu N."/>
            <person name="Viragh M."/>
            <person name="Koszo T."/>
            <person name="Mondo S."/>
            <person name="Kiss B."/>
            <person name="Balint B."/>
            <person name="Kues U."/>
            <person name="Barry K."/>
            <person name="Hegedus J.C."/>
            <person name="Henrissat B."/>
            <person name="Johnson J."/>
            <person name="Lipzen A."/>
            <person name="Ohm R."/>
            <person name="Nagy I."/>
            <person name="Pangilinan J."/>
            <person name="Yan J."/>
            <person name="Xiong Y."/>
            <person name="Grigoriev I.V."/>
            <person name="Hibbett D.S."/>
            <person name="Nagy L.G."/>
        </authorList>
    </citation>
    <scope>NUCLEOTIDE SEQUENCE [LARGE SCALE GENOMIC DNA]</scope>
    <source>
        <strain evidence="9 10">SZMC22713</strain>
    </source>
</reference>
<proteinExistence type="inferred from homology"/>
<dbReference type="PANTHER" id="PTHR31776:SF0">
    <property type="entry name" value="ALPHA-L-ARABINOFURANOSIDASE 1"/>
    <property type="match status" value="1"/>
</dbReference>
<dbReference type="Proteomes" id="UP000294933">
    <property type="component" value="Unassembled WGS sequence"/>
</dbReference>
<dbReference type="STRING" id="50990.A0A4Y7PX46"/>
<keyword evidence="5" id="KW-0732">Signal</keyword>
<comment type="catalytic activity">
    <reaction evidence="1">
        <text>Hydrolysis of terminal non-reducing alpha-L-arabinofuranoside residues in alpha-L-arabinosides.</text>
        <dbReference type="EC" id="3.2.1.55"/>
    </reaction>
</comment>
<feature type="domain" description="Alpha-L-arabinofuranosidase C-terminal" evidence="8">
    <location>
        <begin position="435"/>
        <end position="613"/>
    </location>
</feature>
<dbReference type="UniPathway" id="UPA00667"/>
<dbReference type="PANTHER" id="PTHR31776">
    <property type="entry name" value="ALPHA-L-ARABINOFURANOSIDASE 1"/>
    <property type="match status" value="1"/>
</dbReference>
<dbReference type="InterPro" id="IPR010720">
    <property type="entry name" value="Alpha-L-AF_C"/>
</dbReference>
<evidence type="ECO:0000256" key="3">
    <source>
        <dbReference type="ARBA" id="ARBA00007186"/>
    </source>
</evidence>
<protein>
    <recommendedName>
        <fullName evidence="4">non-reducing end alpha-L-arabinofuranosidase</fullName>
        <ecNumber evidence="4">3.2.1.55</ecNumber>
    </recommendedName>
</protein>
<sequence>MGQPAIQCRPHCTAGCGRILITGDGGLYAELLQNRAFQQVTPKTSAALYAWSAFGGTTLTVVDNTVTSSLSTALPNSLQVQVATNAAGQIGVSNSGYFGINVNPAWTYTGSFYYKVPAGSKAKGQFLAALRSSSGVVLASKSIPLNPSATTWTQVTFSFKPASTPADNNNVFTVTIDGASNAGQTIFFSMFSLFPPTFKNRPNGMRIDLAEALQSTKPGFFRFPGGNNLEGQTIAGRWNWRNTVGPLINRPGRLGDWTYINTDGLGLKEYLDFLEDVGMPSIMAIWSGFSFGGTAPENQMAQYIQEAADQINFVIGDPTKSAAAALRASLGHPAPYPLIAVEVGNEDFEAATTYAAYRWPEIVGNLSAQFPDLQFMATTRVNNPVLKPKPKLYDVHVYQTPTWFAQNSFTYDSFARDGTKYFEGEFAAISTNSSDIYGTTADGRMLWPTMAGSVGEAAFMTGLERNADIVFAASYAPLLQHIDSVQWTPDLISFDAKNIYKSTSFYVQQMFSLNKGDEYLPSTLPTPTGTVFWSVTRRVATNEVLIKISNTHSAAANLTFKLPFNSVSNTGSATVLSGPQTASNTPTAPNTVVPKTSSFAAAKTFTYNVPGFSVHVLSIVAS</sequence>
<dbReference type="EMBL" id="ML170195">
    <property type="protein sequence ID" value="TDL19641.1"/>
    <property type="molecule type" value="Genomic_DNA"/>
</dbReference>
<keyword evidence="10" id="KW-1185">Reference proteome</keyword>
<dbReference type="Gene3D" id="2.60.120.260">
    <property type="entry name" value="Galactose-binding domain-like"/>
    <property type="match status" value="1"/>
</dbReference>
<evidence type="ECO:0000313" key="10">
    <source>
        <dbReference type="Proteomes" id="UP000294933"/>
    </source>
</evidence>
<name>A0A4Y7PX46_9AGAM</name>
<accession>A0A4Y7PX46</accession>
<dbReference type="VEuPathDB" id="FungiDB:BD410DRAFT_435368"/>
<dbReference type="Pfam" id="PF06964">
    <property type="entry name" value="Alpha-L-AF_C"/>
    <property type="match status" value="1"/>
</dbReference>
<dbReference type="GO" id="GO:0046373">
    <property type="term" value="P:L-arabinose metabolic process"/>
    <property type="evidence" value="ECO:0007669"/>
    <property type="project" value="InterPro"/>
</dbReference>
<gene>
    <name evidence="9" type="ORF">BD410DRAFT_435368</name>
</gene>
<dbReference type="GO" id="GO:0046556">
    <property type="term" value="F:alpha-L-arabinofuranosidase activity"/>
    <property type="evidence" value="ECO:0007669"/>
    <property type="project" value="UniProtKB-EC"/>
</dbReference>
<dbReference type="SUPFAM" id="SSF51445">
    <property type="entry name" value="(Trans)glycosidases"/>
    <property type="match status" value="1"/>
</dbReference>
<keyword evidence="6 9" id="KW-0378">Hydrolase</keyword>
<dbReference type="Pfam" id="PF22848">
    <property type="entry name" value="ASD1_dom"/>
    <property type="match status" value="1"/>
</dbReference>
<evidence type="ECO:0000256" key="2">
    <source>
        <dbReference type="ARBA" id="ARBA00004834"/>
    </source>
</evidence>
<comment type="similarity">
    <text evidence="3">Belongs to the glycosyl hydrolase 51 family.</text>
</comment>
<evidence type="ECO:0000259" key="8">
    <source>
        <dbReference type="SMART" id="SM00813"/>
    </source>
</evidence>
<evidence type="ECO:0000256" key="4">
    <source>
        <dbReference type="ARBA" id="ARBA00012670"/>
    </source>
</evidence>
<dbReference type="GO" id="GO:0031222">
    <property type="term" value="P:arabinan catabolic process"/>
    <property type="evidence" value="ECO:0007669"/>
    <property type="project" value="UniProtKB-UniPathway"/>
</dbReference>
<evidence type="ECO:0000256" key="1">
    <source>
        <dbReference type="ARBA" id="ARBA00001462"/>
    </source>
</evidence>
<dbReference type="EC" id="3.2.1.55" evidence="4"/>
<dbReference type="InterPro" id="IPR013780">
    <property type="entry name" value="Glyco_hydro_b"/>
</dbReference>
<evidence type="ECO:0000256" key="7">
    <source>
        <dbReference type="ARBA" id="ARBA00023180"/>
    </source>
</evidence>
<keyword evidence="7" id="KW-0325">Glycoprotein</keyword>
<evidence type="ECO:0000313" key="9">
    <source>
        <dbReference type="EMBL" id="TDL19641.1"/>
    </source>
</evidence>
<dbReference type="Gene3D" id="3.20.20.80">
    <property type="entry name" value="Glycosidases"/>
    <property type="match status" value="1"/>
</dbReference>
<dbReference type="InterPro" id="IPR017853">
    <property type="entry name" value="GH"/>
</dbReference>
<dbReference type="Gene3D" id="2.60.40.1180">
    <property type="entry name" value="Golgi alpha-mannosidase II"/>
    <property type="match status" value="1"/>
</dbReference>
<dbReference type="InterPro" id="IPR055235">
    <property type="entry name" value="ASD1_cat"/>
</dbReference>
<dbReference type="OrthoDB" id="406864at2759"/>
<comment type="pathway">
    <text evidence="2">Glycan metabolism; L-arabinan degradation.</text>
</comment>